<dbReference type="InterPro" id="IPR003172">
    <property type="entry name" value="ML_dom"/>
</dbReference>
<dbReference type="EMBL" id="LLXI01004069">
    <property type="protein sequence ID" value="PKY60217.1"/>
    <property type="molecule type" value="Genomic_DNA"/>
</dbReference>
<dbReference type="Proteomes" id="UP000234323">
    <property type="component" value="Unassembled WGS sequence"/>
</dbReference>
<reference evidence="4 5" key="1">
    <citation type="submission" date="2015-10" db="EMBL/GenBank/DDBJ databases">
        <title>Genome analyses suggest a sexual origin of heterokaryosis in a supposedly ancient asexual fungus.</title>
        <authorList>
            <person name="Ropars J."/>
            <person name="Sedzielewska K."/>
            <person name="Noel J."/>
            <person name="Charron P."/>
            <person name="Farinelli L."/>
            <person name="Marton T."/>
            <person name="Kruger M."/>
            <person name="Pelin A."/>
            <person name="Brachmann A."/>
            <person name="Corradi N."/>
        </authorList>
    </citation>
    <scope>NUCLEOTIDE SEQUENCE [LARGE SCALE GENOMIC DNA]</scope>
    <source>
        <strain evidence="4 5">A4</strain>
    </source>
</reference>
<organism evidence="4 5">
    <name type="scientific">Rhizophagus irregularis</name>
    <dbReference type="NCBI Taxonomy" id="588596"/>
    <lineage>
        <taxon>Eukaryota</taxon>
        <taxon>Fungi</taxon>
        <taxon>Fungi incertae sedis</taxon>
        <taxon>Mucoromycota</taxon>
        <taxon>Glomeromycotina</taxon>
        <taxon>Glomeromycetes</taxon>
        <taxon>Glomerales</taxon>
        <taxon>Glomeraceae</taxon>
        <taxon>Rhizophagus</taxon>
    </lineage>
</organism>
<dbReference type="Pfam" id="PF02221">
    <property type="entry name" value="E1_DerP2_DerF2"/>
    <property type="match status" value="1"/>
</dbReference>
<protein>
    <recommendedName>
        <fullName evidence="1">Phosphatidylglycerol/phosphatidylinositol transfer protein</fullName>
    </recommendedName>
</protein>
<sequence length="173" mass="18228">MSRIFILAFVLFATLFAVNAAPLALEKRETEFGQCPNVPPTVVTLDVKITPDPAVAGGDETFDVKGTMQIDVVTGDQMVFAFIDLVAKQLLEDPLIVDICSLPGVTCPIKAGTVFSTTQKYTAPSQLPDSYAIGVGIGSGQPEFVPLGCAIAFVGGNDLSAVSSADLEVWNFL</sequence>
<gene>
    <name evidence="4" type="ORF">RhiirA4_483670</name>
</gene>
<dbReference type="InterPro" id="IPR014756">
    <property type="entry name" value="Ig_E-set"/>
</dbReference>
<feature type="chain" id="PRO_5014168267" description="Phosphatidylglycerol/phosphatidylinositol transfer protein" evidence="2">
    <location>
        <begin position="21"/>
        <end position="173"/>
    </location>
</feature>
<accession>A0A2I1HMW6</accession>
<feature type="domain" description="MD-2-related lipid-recognition" evidence="3">
    <location>
        <begin position="30"/>
        <end position="129"/>
    </location>
</feature>
<proteinExistence type="predicted"/>
<name>A0A2I1HMW6_9GLOM</name>
<evidence type="ECO:0000256" key="1">
    <source>
        <dbReference type="ARBA" id="ARBA00016056"/>
    </source>
</evidence>
<evidence type="ECO:0000313" key="5">
    <source>
        <dbReference type="Proteomes" id="UP000234323"/>
    </source>
</evidence>
<keyword evidence="2" id="KW-0732">Signal</keyword>
<feature type="signal peptide" evidence="2">
    <location>
        <begin position="1"/>
        <end position="20"/>
    </location>
</feature>
<dbReference type="AlphaFoldDB" id="A0A2I1HMW6"/>
<keyword evidence="5" id="KW-1185">Reference proteome</keyword>
<comment type="caution">
    <text evidence="4">The sequence shown here is derived from an EMBL/GenBank/DDBJ whole genome shotgun (WGS) entry which is preliminary data.</text>
</comment>
<evidence type="ECO:0000259" key="3">
    <source>
        <dbReference type="Pfam" id="PF02221"/>
    </source>
</evidence>
<dbReference type="VEuPathDB" id="FungiDB:FUN_005432"/>
<dbReference type="SUPFAM" id="SSF81296">
    <property type="entry name" value="E set domains"/>
    <property type="match status" value="1"/>
</dbReference>
<dbReference type="VEuPathDB" id="FungiDB:RhiirA1_457085"/>
<evidence type="ECO:0000313" key="4">
    <source>
        <dbReference type="EMBL" id="PKY60217.1"/>
    </source>
</evidence>
<evidence type="ECO:0000256" key="2">
    <source>
        <dbReference type="SAM" id="SignalP"/>
    </source>
</evidence>